<feature type="transmembrane region" description="Helical" evidence="1">
    <location>
        <begin position="65"/>
        <end position="84"/>
    </location>
</feature>
<organism evidence="2 3">
    <name type="scientific">Amycolatopsis alkalitolerans</name>
    <dbReference type="NCBI Taxonomy" id="2547244"/>
    <lineage>
        <taxon>Bacteria</taxon>
        <taxon>Bacillati</taxon>
        <taxon>Actinomycetota</taxon>
        <taxon>Actinomycetes</taxon>
        <taxon>Pseudonocardiales</taxon>
        <taxon>Pseudonocardiaceae</taxon>
        <taxon>Amycolatopsis</taxon>
    </lineage>
</organism>
<dbReference type="EMBL" id="VDFW01000005">
    <property type="protein sequence ID" value="TNC27688.1"/>
    <property type="molecule type" value="Genomic_DNA"/>
</dbReference>
<comment type="caution">
    <text evidence="2">The sequence shown here is derived from an EMBL/GenBank/DDBJ whole genome shotgun (WGS) entry which is preliminary data.</text>
</comment>
<evidence type="ECO:0000256" key="1">
    <source>
        <dbReference type="SAM" id="Phobius"/>
    </source>
</evidence>
<evidence type="ECO:0000313" key="2">
    <source>
        <dbReference type="EMBL" id="TNC27688.1"/>
    </source>
</evidence>
<dbReference type="OrthoDB" id="3695183at2"/>
<evidence type="ECO:0000313" key="3">
    <source>
        <dbReference type="Proteomes" id="UP000305546"/>
    </source>
</evidence>
<reference evidence="2 3" key="1">
    <citation type="submission" date="2019-06" db="EMBL/GenBank/DDBJ databases">
        <title>Amycolatopsis alkalitolerans sp. nov., isolated from Gastrodia elata Blume.</title>
        <authorList>
            <person name="Narsing Rao M.P."/>
            <person name="Li W.J."/>
        </authorList>
    </citation>
    <scope>NUCLEOTIDE SEQUENCE [LARGE SCALE GENOMIC DNA]</scope>
    <source>
        <strain evidence="2 3">SYSUP0005</strain>
    </source>
</reference>
<name>A0A5C4M6U7_9PSEU</name>
<sequence>MAETERDPRFDDELIGLDPEDPEVRAFAAHLERMRRCEPGFTIEASLDRVADFAESSSRAGGLRWWVAAMIVVLIVFGVVVASWDIVVHAIEWLTAG</sequence>
<keyword evidence="1" id="KW-1133">Transmembrane helix</keyword>
<keyword evidence="1" id="KW-0472">Membrane</keyword>
<protein>
    <submittedName>
        <fullName evidence="2">Uncharacterized protein</fullName>
    </submittedName>
</protein>
<proteinExistence type="predicted"/>
<dbReference type="Proteomes" id="UP000305546">
    <property type="component" value="Unassembled WGS sequence"/>
</dbReference>
<keyword evidence="1" id="KW-0812">Transmembrane</keyword>
<dbReference type="AlphaFoldDB" id="A0A5C4M6U7"/>
<keyword evidence="3" id="KW-1185">Reference proteome</keyword>
<accession>A0A5C4M6U7</accession>
<gene>
    <name evidence="2" type="ORF">FG385_08155</name>
</gene>